<dbReference type="SUPFAM" id="SSF89550">
    <property type="entry name" value="PHP domain-like"/>
    <property type="match status" value="1"/>
</dbReference>
<reference evidence="2" key="2">
    <citation type="journal article" date="2021" name="PeerJ">
        <title>Extensive microbial diversity within the chicken gut microbiome revealed by metagenomics and culture.</title>
        <authorList>
            <person name="Gilroy R."/>
            <person name="Ravi A."/>
            <person name="Getino M."/>
            <person name="Pursley I."/>
            <person name="Horton D.L."/>
            <person name="Alikhan N.F."/>
            <person name="Baker D."/>
            <person name="Gharbi K."/>
            <person name="Hall N."/>
            <person name="Watson M."/>
            <person name="Adriaenssens E.M."/>
            <person name="Foster-Nyarko E."/>
            <person name="Jarju S."/>
            <person name="Secka A."/>
            <person name="Antonio M."/>
            <person name="Oren A."/>
            <person name="Chaudhuri R.R."/>
            <person name="La Ragione R."/>
            <person name="Hildebrand F."/>
            <person name="Pallen M.J."/>
        </authorList>
    </citation>
    <scope>NUCLEOTIDE SEQUENCE</scope>
    <source>
        <strain evidence="2">ChiSjej1B19-7085</strain>
    </source>
</reference>
<dbReference type="InterPro" id="IPR052018">
    <property type="entry name" value="PHP_domain"/>
</dbReference>
<comment type="caution">
    <text evidence="2">The sequence shown here is derived from an EMBL/GenBank/DDBJ whole genome shotgun (WGS) entry which is preliminary data.</text>
</comment>
<organism evidence="2 3">
    <name type="scientific">Candidatus Gallacutalibacter pullicola</name>
    <dbReference type="NCBI Taxonomy" id="2840830"/>
    <lineage>
        <taxon>Bacteria</taxon>
        <taxon>Bacillati</taxon>
        <taxon>Bacillota</taxon>
        <taxon>Clostridia</taxon>
        <taxon>Eubacteriales</taxon>
        <taxon>Candidatus Gallacutalibacter</taxon>
    </lineage>
</organism>
<dbReference type="SMART" id="SM00481">
    <property type="entry name" value="POLIIIAc"/>
    <property type="match status" value="1"/>
</dbReference>
<sequence>MKYKVDLHTHTTASDGEYSPAALVEKAKDAGIQWLAVTDHDTIDGVEEAIRAGERLGITVVRGVELAAREDRHMHILGLGFGPDPVPLKALCQKLRQSREERKYRIDRFLKEKGVGIPLDEVEQLAGGVPGRPHFARVMLRHGLV</sequence>
<dbReference type="Pfam" id="PF02811">
    <property type="entry name" value="PHP"/>
    <property type="match status" value="1"/>
</dbReference>
<protein>
    <submittedName>
        <fullName evidence="2">PHP domain-containing protein</fullName>
    </submittedName>
</protein>
<dbReference type="GO" id="GO:0004534">
    <property type="term" value="F:5'-3' RNA exonuclease activity"/>
    <property type="evidence" value="ECO:0007669"/>
    <property type="project" value="TreeGrafter"/>
</dbReference>
<dbReference type="GO" id="GO:0035312">
    <property type="term" value="F:5'-3' DNA exonuclease activity"/>
    <property type="evidence" value="ECO:0007669"/>
    <property type="project" value="TreeGrafter"/>
</dbReference>
<dbReference type="InterPro" id="IPR016195">
    <property type="entry name" value="Pol/histidinol_Pase-like"/>
</dbReference>
<proteinExistence type="predicted"/>
<evidence type="ECO:0000259" key="1">
    <source>
        <dbReference type="SMART" id="SM00481"/>
    </source>
</evidence>
<gene>
    <name evidence="2" type="ORF">IAA54_03845</name>
</gene>
<dbReference type="PANTHER" id="PTHR42924:SF3">
    <property type="entry name" value="POLYMERASE_HISTIDINOL PHOSPHATASE N-TERMINAL DOMAIN-CONTAINING PROTEIN"/>
    <property type="match status" value="1"/>
</dbReference>
<feature type="non-terminal residue" evidence="2">
    <location>
        <position position="145"/>
    </location>
</feature>
<accession>A0A9D1DPY3</accession>
<dbReference type="PANTHER" id="PTHR42924">
    <property type="entry name" value="EXONUCLEASE"/>
    <property type="match status" value="1"/>
</dbReference>
<dbReference type="InterPro" id="IPR003141">
    <property type="entry name" value="Pol/His_phosphatase_N"/>
</dbReference>
<dbReference type="AlphaFoldDB" id="A0A9D1DPY3"/>
<dbReference type="Proteomes" id="UP000886785">
    <property type="component" value="Unassembled WGS sequence"/>
</dbReference>
<dbReference type="InterPro" id="IPR004013">
    <property type="entry name" value="PHP_dom"/>
</dbReference>
<reference evidence="2" key="1">
    <citation type="submission" date="2020-10" db="EMBL/GenBank/DDBJ databases">
        <authorList>
            <person name="Gilroy R."/>
        </authorList>
    </citation>
    <scope>NUCLEOTIDE SEQUENCE</scope>
    <source>
        <strain evidence="2">ChiSjej1B19-7085</strain>
    </source>
</reference>
<dbReference type="EMBL" id="DVHF01000044">
    <property type="protein sequence ID" value="HIR56777.1"/>
    <property type="molecule type" value="Genomic_DNA"/>
</dbReference>
<dbReference type="Gene3D" id="3.20.20.140">
    <property type="entry name" value="Metal-dependent hydrolases"/>
    <property type="match status" value="1"/>
</dbReference>
<evidence type="ECO:0000313" key="3">
    <source>
        <dbReference type="Proteomes" id="UP000886785"/>
    </source>
</evidence>
<feature type="domain" description="Polymerase/histidinol phosphatase N-terminal" evidence="1">
    <location>
        <begin position="5"/>
        <end position="70"/>
    </location>
</feature>
<name>A0A9D1DPY3_9FIRM</name>
<evidence type="ECO:0000313" key="2">
    <source>
        <dbReference type="EMBL" id="HIR56777.1"/>
    </source>
</evidence>